<dbReference type="PANTHER" id="PTHR31915">
    <property type="entry name" value="SKICH DOMAIN-CONTAINING PROTEIN"/>
    <property type="match status" value="1"/>
</dbReference>
<dbReference type="AlphaFoldDB" id="A0A485N192"/>
<organism evidence="1 2">
    <name type="scientific">Lynx pardinus</name>
    <name type="common">Iberian lynx</name>
    <name type="synonym">Felis pardina</name>
    <dbReference type="NCBI Taxonomy" id="191816"/>
    <lineage>
        <taxon>Eukaryota</taxon>
        <taxon>Metazoa</taxon>
        <taxon>Chordata</taxon>
        <taxon>Craniata</taxon>
        <taxon>Vertebrata</taxon>
        <taxon>Euteleostomi</taxon>
        <taxon>Mammalia</taxon>
        <taxon>Eutheria</taxon>
        <taxon>Laurasiatheria</taxon>
        <taxon>Carnivora</taxon>
        <taxon>Feliformia</taxon>
        <taxon>Felidae</taxon>
        <taxon>Felinae</taxon>
        <taxon>Lynx</taxon>
    </lineage>
</organism>
<keyword evidence="2" id="KW-1185">Reference proteome</keyword>
<proteinExistence type="predicted"/>
<feature type="non-terminal residue" evidence="1">
    <location>
        <position position="1"/>
    </location>
</feature>
<sequence>GEIRGASTPFQLRTSPAEELLTMEDEGNSDMLVVTTKVGLLELKTEKTMKEKEELLHFIDVLEKEPAQLAEQVGRMQRE</sequence>
<feature type="non-terminal residue" evidence="1">
    <location>
        <position position="79"/>
    </location>
</feature>
<dbReference type="InterPro" id="IPR051002">
    <property type="entry name" value="UBA_autophagy_assoc_protein"/>
</dbReference>
<protein>
    <submittedName>
        <fullName evidence="1">Tax1-binding protein 1 isoform 1</fullName>
    </submittedName>
</protein>
<dbReference type="GO" id="GO:0043066">
    <property type="term" value="P:negative regulation of apoptotic process"/>
    <property type="evidence" value="ECO:0007669"/>
    <property type="project" value="TreeGrafter"/>
</dbReference>
<dbReference type="Proteomes" id="UP000386466">
    <property type="component" value="Unassembled WGS sequence"/>
</dbReference>
<gene>
    <name evidence="1" type="ORF">LYPA_23C019659</name>
</gene>
<evidence type="ECO:0000313" key="1">
    <source>
        <dbReference type="EMBL" id="VFV27221.1"/>
    </source>
</evidence>
<accession>A0A485N192</accession>
<reference evidence="1 2" key="1">
    <citation type="submission" date="2019-01" db="EMBL/GenBank/DDBJ databases">
        <authorList>
            <person name="Alioto T."/>
            <person name="Alioto T."/>
        </authorList>
    </citation>
    <scope>NUCLEOTIDE SEQUENCE [LARGE SCALE GENOMIC DNA]</scope>
</reference>
<dbReference type="PANTHER" id="PTHR31915:SF8">
    <property type="entry name" value="TAX1-BINDING PROTEIN 1"/>
    <property type="match status" value="1"/>
</dbReference>
<dbReference type="EMBL" id="CAAGRJ010009693">
    <property type="protein sequence ID" value="VFV27221.1"/>
    <property type="molecule type" value="Genomic_DNA"/>
</dbReference>
<evidence type="ECO:0000313" key="2">
    <source>
        <dbReference type="Proteomes" id="UP000386466"/>
    </source>
</evidence>
<name>A0A485N192_LYNPA</name>